<proteinExistence type="predicted"/>
<evidence type="ECO:0000313" key="4">
    <source>
        <dbReference type="Proteomes" id="UP000594874"/>
    </source>
</evidence>
<dbReference type="Gene3D" id="3.90.220.20">
    <property type="entry name" value="DNA methylase specificity domains"/>
    <property type="match status" value="2"/>
</dbReference>
<organism evidence="3 4">
    <name type="scientific">Campylobacter cuniculorum</name>
    <dbReference type="NCBI Taxonomy" id="374106"/>
    <lineage>
        <taxon>Bacteria</taxon>
        <taxon>Pseudomonadati</taxon>
        <taxon>Campylobacterota</taxon>
        <taxon>Epsilonproteobacteria</taxon>
        <taxon>Campylobacterales</taxon>
        <taxon>Campylobacteraceae</taxon>
        <taxon>Campylobacter</taxon>
    </lineage>
</organism>
<dbReference type="EMBL" id="CP063091">
    <property type="protein sequence ID" value="QOR04821.1"/>
    <property type="molecule type" value="Genomic_DNA"/>
</dbReference>
<keyword evidence="2" id="KW-0238">DNA-binding</keyword>
<reference evidence="3 4" key="1">
    <citation type="submission" date="2020-10" db="EMBL/GenBank/DDBJ databases">
        <title>Campylobacter and Helicobacter PacBio genomes.</title>
        <authorList>
            <person name="Lane C."/>
        </authorList>
    </citation>
    <scope>NUCLEOTIDE SEQUENCE [LARGE SCALE GENOMIC DNA]</scope>
    <source>
        <strain evidence="3 4">2010D-8469</strain>
    </source>
</reference>
<dbReference type="SUPFAM" id="SSF116734">
    <property type="entry name" value="DNA methylase specificity domain"/>
    <property type="match status" value="2"/>
</dbReference>
<dbReference type="RefSeq" id="WP_125921783.1">
    <property type="nucleotide sequence ID" value="NZ_CP063091.1"/>
</dbReference>
<evidence type="ECO:0000313" key="3">
    <source>
        <dbReference type="EMBL" id="QOR04821.1"/>
    </source>
</evidence>
<evidence type="ECO:0000256" key="1">
    <source>
        <dbReference type="ARBA" id="ARBA00022747"/>
    </source>
</evidence>
<dbReference type="Proteomes" id="UP000594874">
    <property type="component" value="Chromosome"/>
</dbReference>
<evidence type="ECO:0000256" key="2">
    <source>
        <dbReference type="ARBA" id="ARBA00023125"/>
    </source>
</evidence>
<gene>
    <name evidence="3" type="ORF">A0071_02430</name>
</gene>
<accession>A0ABX6TZH0</accession>
<name>A0ABX6TZH0_9BACT</name>
<sequence>MAYVDIPREISSKEILENGCNLSSNAYKKLLMKNKNFKTLGELLIRNLERSDLGIEVGSLSYVPNSAFKFMRAKALQRYSFLPEITDESLLCILPQSFVNMDLKEGDVIISKDSNIGEVIILEKDYPNTMLSGAMYKLPLAHHKYYILAMIKHRIFREQLDFIVPKGATIRHARQLFLECKIPFPNFNAKQSIEFIETLAKSIIYKEKLIKERHTKILKLIESELLENQKPNVFKYAYPTFAELQESGRLDTGIYCEEFKKIDFLIKNYNRGIFYINENNIKSGATPTRRFIGKEYFLPYQWITPSHCSDYGTIKERERINFLGNPNITQDCILLINRGQGKDCGKSIFYSFKDLRMGQHNQGMYRIIKYPKTQMLFILCFLMQNFMRRYCSFLSLGSKMKELKIEHFLRIPFPNFPKNLQE</sequence>
<dbReference type="InterPro" id="IPR044946">
    <property type="entry name" value="Restrct_endonuc_typeI_TRD_sf"/>
</dbReference>
<keyword evidence="1" id="KW-0680">Restriction system</keyword>
<evidence type="ECO:0008006" key="5">
    <source>
        <dbReference type="Google" id="ProtNLM"/>
    </source>
</evidence>
<keyword evidence="4" id="KW-1185">Reference proteome</keyword>
<protein>
    <recommendedName>
        <fullName evidence="5">Restriction endonuclease subunit S</fullName>
    </recommendedName>
</protein>